<dbReference type="RefSeq" id="WP_063280796.1">
    <property type="nucleotide sequence ID" value="NZ_JAOWLO010000008.1"/>
</dbReference>
<evidence type="ECO:0000256" key="1">
    <source>
        <dbReference type="SAM" id="MobiDB-lite"/>
    </source>
</evidence>
<keyword evidence="2" id="KW-1133">Transmembrane helix</keyword>
<keyword evidence="2" id="KW-0812">Transmembrane</keyword>
<name>A0AB35KCS7_9LACT</name>
<dbReference type="EMBL" id="JAOWLO010000008">
    <property type="protein sequence ID" value="MDG5049538.1"/>
    <property type="molecule type" value="Genomic_DNA"/>
</dbReference>
<organism evidence="3 4">
    <name type="scientific">Lactococcus lactis</name>
    <dbReference type="NCBI Taxonomy" id="1358"/>
    <lineage>
        <taxon>Bacteria</taxon>
        <taxon>Bacillati</taxon>
        <taxon>Bacillota</taxon>
        <taxon>Bacilli</taxon>
        <taxon>Lactobacillales</taxon>
        <taxon>Streptococcaceae</taxon>
        <taxon>Lactococcus</taxon>
    </lineage>
</organism>
<feature type="compositionally biased region" description="Basic and acidic residues" evidence="1">
    <location>
        <begin position="74"/>
        <end position="85"/>
    </location>
</feature>
<evidence type="ECO:0000256" key="2">
    <source>
        <dbReference type="SAM" id="Phobius"/>
    </source>
</evidence>
<feature type="compositionally biased region" description="Polar residues" evidence="1">
    <location>
        <begin position="111"/>
        <end position="125"/>
    </location>
</feature>
<comment type="caution">
    <text evidence="3">The sequence shown here is derived from an EMBL/GenBank/DDBJ whole genome shotgun (WGS) entry which is preliminary data.</text>
</comment>
<accession>A0AB35KCS7</accession>
<evidence type="ECO:0008006" key="5">
    <source>
        <dbReference type="Google" id="ProtNLM"/>
    </source>
</evidence>
<gene>
    <name evidence="3" type="ORF">OGZ38_10320</name>
</gene>
<feature type="transmembrane region" description="Helical" evidence="2">
    <location>
        <begin position="7"/>
        <end position="27"/>
    </location>
</feature>
<dbReference type="Proteomes" id="UP001152820">
    <property type="component" value="Unassembled WGS sequence"/>
</dbReference>
<dbReference type="AlphaFoldDB" id="A0AB35KCS7"/>
<feature type="compositionally biased region" description="Polar residues" evidence="1">
    <location>
        <begin position="89"/>
        <end position="103"/>
    </location>
</feature>
<reference evidence="3" key="2">
    <citation type="journal article" date="2023" name="Food Microbiol.">
        <title>Evaluation of the fermentation potential of lactic acid bacteria isolated from herbs, fruits and vegetables as starter cultures in nut-based milk alternatives.</title>
        <authorList>
            <person name="Huang W."/>
            <person name="Dong A."/>
            <person name="Pham H.T."/>
            <person name="Zhou C."/>
            <person name="Huo Z."/>
            <person name="Watjen A.P."/>
            <person name="Prakash S."/>
            <person name="Bang-Berthelsen C.H."/>
            <person name="Turner M.S."/>
        </authorList>
    </citation>
    <scope>NUCLEOTIDE SEQUENCE</scope>
    <source>
        <strain evidence="3">593</strain>
    </source>
</reference>
<protein>
    <recommendedName>
        <fullName evidence="5">Secreted protein</fullName>
    </recommendedName>
</protein>
<evidence type="ECO:0000313" key="3">
    <source>
        <dbReference type="EMBL" id="MDG5049538.1"/>
    </source>
</evidence>
<feature type="compositionally biased region" description="Low complexity" evidence="1">
    <location>
        <begin position="52"/>
        <end position="62"/>
    </location>
</feature>
<reference evidence="3" key="1">
    <citation type="submission" date="2022-10" db="EMBL/GenBank/DDBJ databases">
        <authorList>
            <person name="Turner M.S."/>
            <person name="Huang W."/>
        </authorList>
    </citation>
    <scope>NUCLEOTIDE SEQUENCE</scope>
    <source>
        <strain evidence="3">593</strain>
    </source>
</reference>
<proteinExistence type="predicted"/>
<feature type="region of interest" description="Disordered" evidence="1">
    <location>
        <begin position="43"/>
        <end position="125"/>
    </location>
</feature>
<keyword evidence="2" id="KW-0472">Membrane</keyword>
<evidence type="ECO:0000313" key="4">
    <source>
        <dbReference type="Proteomes" id="UP001152820"/>
    </source>
</evidence>
<sequence length="232" mass="25927">MKNRKTILLSVMLISFATAMICATLLITHKVSHNMNRQNAASNISQKGAEATNNSRSTTSTSKIIVKRAKTKMRTVEPPKKETKNKTTASIEPKSSMTLTDGNVKNVETKIPSQSSPAHNSKNSYVTKSEVKAIEKQVDDNPSYLKTISKDPKDIKVDQLTIGDDKYMVGNNQVLITTHKNGDKDFTSLSSESDWALFQANNSLNNNDYIKLVKYYNTVNNYLVKYKITLIE</sequence>